<dbReference type="RefSeq" id="WP_199706995.1">
    <property type="nucleotide sequence ID" value="NZ_JAEMNV010000009.1"/>
</dbReference>
<dbReference type="AlphaFoldDB" id="A0A934NVG5"/>
<protein>
    <submittedName>
        <fullName evidence="4">GAF domain-containing protein</fullName>
    </submittedName>
</protein>
<proteinExistence type="predicted"/>
<evidence type="ECO:0000313" key="4">
    <source>
        <dbReference type="EMBL" id="MBJ8341885.1"/>
    </source>
</evidence>
<name>A0A934NVG5_9NOCA</name>
<evidence type="ECO:0000313" key="5">
    <source>
        <dbReference type="Proteomes" id="UP000655868"/>
    </source>
</evidence>
<keyword evidence="5" id="KW-1185">Reference proteome</keyword>
<comment type="caution">
    <text evidence="4">The sequence shown here is derived from an EMBL/GenBank/DDBJ whole genome shotgun (WGS) entry which is preliminary data.</text>
</comment>
<accession>A0A934NVG5</accession>
<dbReference type="Gene3D" id="1.10.10.10">
    <property type="entry name" value="Winged helix-like DNA-binding domain superfamily/Winged helix DNA-binding domain"/>
    <property type="match status" value="1"/>
</dbReference>
<keyword evidence="2" id="KW-0804">Transcription</keyword>
<evidence type="ECO:0000256" key="3">
    <source>
        <dbReference type="SAM" id="MobiDB-lite"/>
    </source>
</evidence>
<dbReference type="InterPro" id="IPR036388">
    <property type="entry name" value="WH-like_DNA-bd_sf"/>
</dbReference>
<gene>
    <name evidence="4" type="ORF">JGU71_23650</name>
</gene>
<evidence type="ECO:0000256" key="2">
    <source>
        <dbReference type="ARBA" id="ARBA00023163"/>
    </source>
</evidence>
<sequence>MSNFSAITPGTDLPRYARELSRMHDAVIAGSRSGMRPRDIVARSWSRVLESGLDPDGSNVRDPMSVDEVQRRRRESPLSSVIDELEQVISAVADVSQLLLVVTDAEGVILWRMGAANVRRRADSLGFSEGAEWTEARVGTNAIGTALAESAPVQLFSAEHFEQSQHPWYCTAAPIHDPRTGELLGIVDVSGPALTLHPTITALVETGVRLAESQLWRHHEHRLDRLRTAAAPLLASVRGPLLLVDEHGWVAHTSGVTSRARIAVPRSERALAVPGLGLCMPERISDGWLIRPAGDNTRLTIRLDLTGTPAVELTGADAQWRSALTSRHAEILLLLHLSGPQGVTAAAMSQAIYGDAEHVVTVRAEVSRLRRTLGAVIESQPYRLAESVDMTIDFGAAASLSDCAFVRASSSPALRELVARAVDSNQVRN</sequence>
<keyword evidence="1" id="KW-0805">Transcription regulation</keyword>
<evidence type="ECO:0000256" key="1">
    <source>
        <dbReference type="ARBA" id="ARBA00023015"/>
    </source>
</evidence>
<dbReference type="EMBL" id="JAEMNV010000009">
    <property type="protein sequence ID" value="MBJ8341885.1"/>
    <property type="molecule type" value="Genomic_DNA"/>
</dbReference>
<feature type="region of interest" description="Disordered" evidence="3">
    <location>
        <begin position="52"/>
        <end position="73"/>
    </location>
</feature>
<dbReference type="Proteomes" id="UP000655868">
    <property type="component" value="Unassembled WGS sequence"/>
</dbReference>
<dbReference type="InterPro" id="IPR029016">
    <property type="entry name" value="GAF-like_dom_sf"/>
</dbReference>
<reference evidence="4" key="1">
    <citation type="submission" date="2020-12" db="EMBL/GenBank/DDBJ databases">
        <title>Antrihabitans popcorni sp. nov. and Antrihabitans auranticaus sp. nov., isolated from a larva cave.</title>
        <authorList>
            <person name="Lee S.D."/>
            <person name="Kim I.S."/>
        </authorList>
    </citation>
    <scope>NUCLEOTIDE SEQUENCE</scope>
    <source>
        <strain evidence="4">YC3-6</strain>
    </source>
</reference>
<organism evidence="4 5">
    <name type="scientific">Antrihabitans stalagmiti</name>
    <dbReference type="NCBI Taxonomy" id="2799499"/>
    <lineage>
        <taxon>Bacteria</taxon>
        <taxon>Bacillati</taxon>
        <taxon>Actinomycetota</taxon>
        <taxon>Actinomycetes</taxon>
        <taxon>Mycobacteriales</taxon>
        <taxon>Nocardiaceae</taxon>
        <taxon>Antrihabitans</taxon>
    </lineage>
</organism>
<dbReference type="Gene3D" id="3.30.450.40">
    <property type="match status" value="1"/>
</dbReference>